<dbReference type="InterPro" id="IPR036034">
    <property type="entry name" value="PDZ_sf"/>
</dbReference>
<dbReference type="Proteomes" id="UP000887568">
    <property type="component" value="Unplaced"/>
</dbReference>
<evidence type="ECO:0000256" key="13">
    <source>
        <dbReference type="ARBA" id="ARBA00034105"/>
    </source>
</evidence>
<dbReference type="FunFam" id="2.30.42.10:FF:000067">
    <property type="entry name" value="Golgi-associated PDZ and coiled-coil motif-containing protein-like"/>
    <property type="match status" value="1"/>
</dbReference>
<keyword evidence="11" id="KW-0472">Membrane</keyword>
<evidence type="ECO:0000256" key="17">
    <source>
        <dbReference type="SAM" id="Coils"/>
    </source>
</evidence>
<protein>
    <recommendedName>
        <fullName evidence="14">Golgi-associated PDZ and coiled-coil motif-containing protein</fullName>
    </recommendedName>
    <alternativeName>
        <fullName evidence="15">CFTR-associated ligand</fullName>
    </alternativeName>
    <alternativeName>
        <fullName evidence="16">PDZ protein interacting specifically with TC10</fullName>
    </alternativeName>
</protein>
<organism evidence="20 21">
    <name type="scientific">Patiria miniata</name>
    <name type="common">Bat star</name>
    <name type="synonym">Asterina miniata</name>
    <dbReference type="NCBI Taxonomy" id="46514"/>
    <lineage>
        <taxon>Eukaryota</taxon>
        <taxon>Metazoa</taxon>
        <taxon>Echinodermata</taxon>
        <taxon>Eleutherozoa</taxon>
        <taxon>Asterozoa</taxon>
        <taxon>Asteroidea</taxon>
        <taxon>Valvatacea</taxon>
        <taxon>Valvatida</taxon>
        <taxon>Asterinidae</taxon>
        <taxon>Patiria</taxon>
    </lineage>
</organism>
<evidence type="ECO:0000256" key="7">
    <source>
        <dbReference type="ARBA" id="ARBA00022927"/>
    </source>
</evidence>
<dbReference type="SMART" id="SM00228">
    <property type="entry name" value="PDZ"/>
    <property type="match status" value="1"/>
</dbReference>
<accession>A0A914BTL5</accession>
<evidence type="ECO:0000256" key="8">
    <source>
        <dbReference type="ARBA" id="ARBA00023018"/>
    </source>
</evidence>
<comment type="subcellular location">
    <subcellularLocation>
        <location evidence="2">Cell projection</location>
        <location evidence="2">Dendrite</location>
    </subcellularLocation>
    <subcellularLocation>
        <location evidence="4">Cytoplasm</location>
    </subcellularLocation>
    <subcellularLocation>
        <location evidence="3">Golgi apparatus membrane</location>
        <topology evidence="3">Peripheral membrane protein</topology>
    </subcellularLocation>
    <subcellularLocation>
        <location evidence="1">Golgi apparatus</location>
        <location evidence="1">trans-Golgi network membrane</location>
    </subcellularLocation>
    <subcellularLocation>
        <location evidence="13">Postsynaptic density</location>
    </subcellularLocation>
</comment>
<evidence type="ECO:0000256" key="2">
    <source>
        <dbReference type="ARBA" id="ARBA00004279"/>
    </source>
</evidence>
<dbReference type="Gene3D" id="2.30.42.10">
    <property type="match status" value="1"/>
</dbReference>
<dbReference type="EnsemblMetazoa" id="XM_038223009.1">
    <property type="protein sequence ID" value="XP_038078937.1"/>
    <property type="gene ID" value="LOC119746200"/>
</dbReference>
<dbReference type="CTD" id="57120"/>
<keyword evidence="21" id="KW-1185">Reference proteome</keyword>
<evidence type="ECO:0000256" key="9">
    <source>
        <dbReference type="ARBA" id="ARBA00023034"/>
    </source>
</evidence>
<keyword evidence="9" id="KW-0333">Golgi apparatus</keyword>
<evidence type="ECO:0000256" key="15">
    <source>
        <dbReference type="ARBA" id="ARBA00081191"/>
    </source>
</evidence>
<dbReference type="GO" id="GO:0005886">
    <property type="term" value="C:plasma membrane"/>
    <property type="evidence" value="ECO:0007669"/>
    <property type="project" value="UniProtKB-ARBA"/>
</dbReference>
<dbReference type="Pfam" id="PF00595">
    <property type="entry name" value="PDZ"/>
    <property type="match status" value="1"/>
</dbReference>
<evidence type="ECO:0000256" key="16">
    <source>
        <dbReference type="ARBA" id="ARBA00083668"/>
    </source>
</evidence>
<evidence type="ECO:0000256" key="10">
    <source>
        <dbReference type="ARBA" id="ARBA00023054"/>
    </source>
</evidence>
<feature type="coiled-coil region" evidence="17">
    <location>
        <begin position="152"/>
        <end position="181"/>
    </location>
</feature>
<dbReference type="SUPFAM" id="SSF50156">
    <property type="entry name" value="PDZ domain-like"/>
    <property type="match status" value="1"/>
</dbReference>
<dbReference type="PANTHER" id="PTHR16528">
    <property type="entry name" value="GOLGI-ASSOCIATED PDZ AND COILED-COIL MOTIF-CONTAINING"/>
    <property type="match status" value="1"/>
</dbReference>
<dbReference type="GO" id="GO:0042802">
    <property type="term" value="F:identical protein binding"/>
    <property type="evidence" value="ECO:0007669"/>
    <property type="project" value="UniProtKB-ARBA"/>
</dbReference>
<evidence type="ECO:0000256" key="4">
    <source>
        <dbReference type="ARBA" id="ARBA00004496"/>
    </source>
</evidence>
<evidence type="ECO:0000256" key="18">
    <source>
        <dbReference type="SAM" id="MobiDB-lite"/>
    </source>
</evidence>
<feature type="compositionally biased region" description="Low complexity" evidence="18">
    <location>
        <begin position="409"/>
        <end position="424"/>
    </location>
</feature>
<evidence type="ECO:0000256" key="3">
    <source>
        <dbReference type="ARBA" id="ARBA00004395"/>
    </source>
</evidence>
<keyword evidence="7" id="KW-0653">Protein transport</keyword>
<feature type="compositionally biased region" description="Polar residues" evidence="18">
    <location>
        <begin position="383"/>
        <end position="408"/>
    </location>
</feature>
<dbReference type="GO" id="GO:0030140">
    <property type="term" value="C:trans-Golgi network transport vesicle"/>
    <property type="evidence" value="ECO:0007669"/>
    <property type="project" value="TreeGrafter"/>
</dbReference>
<reference evidence="20" key="1">
    <citation type="submission" date="2022-11" db="UniProtKB">
        <authorList>
            <consortium name="EnsemblMetazoa"/>
        </authorList>
    </citation>
    <scope>IDENTIFICATION</scope>
</reference>
<dbReference type="OMA" id="QCNLRQE"/>
<keyword evidence="10 17" id="KW-0175">Coiled coil</keyword>
<keyword evidence="6" id="KW-0963">Cytoplasm</keyword>
<dbReference type="InterPro" id="IPR038879">
    <property type="entry name" value="GOPC"/>
</dbReference>
<evidence type="ECO:0000313" key="20">
    <source>
        <dbReference type="EnsemblMetazoa" id="XP_038078937.1"/>
    </source>
</evidence>
<keyword evidence="5" id="KW-0813">Transport</keyword>
<feature type="region of interest" description="Disordered" evidence="18">
    <location>
        <begin position="376"/>
        <end position="499"/>
    </location>
</feature>
<dbReference type="GO" id="GO:0014069">
    <property type="term" value="C:postsynaptic density"/>
    <property type="evidence" value="ECO:0007669"/>
    <property type="project" value="UniProtKB-SubCell"/>
</dbReference>
<evidence type="ECO:0000256" key="14">
    <source>
        <dbReference type="ARBA" id="ARBA00072943"/>
    </source>
</evidence>
<evidence type="ECO:0000256" key="1">
    <source>
        <dbReference type="ARBA" id="ARBA00004198"/>
    </source>
</evidence>
<dbReference type="OrthoDB" id="10063653at2759"/>
<evidence type="ECO:0000256" key="11">
    <source>
        <dbReference type="ARBA" id="ARBA00023136"/>
    </source>
</evidence>
<dbReference type="PROSITE" id="PS50106">
    <property type="entry name" value="PDZ"/>
    <property type="match status" value="1"/>
</dbReference>
<dbReference type="GO" id="GO:0015031">
    <property type="term" value="P:protein transport"/>
    <property type="evidence" value="ECO:0007669"/>
    <property type="project" value="UniProtKB-KW"/>
</dbReference>
<proteinExistence type="predicted"/>
<name>A0A914BTL5_PATMI</name>
<dbReference type="GO" id="GO:0030425">
    <property type="term" value="C:dendrite"/>
    <property type="evidence" value="ECO:0007669"/>
    <property type="project" value="UniProtKB-SubCell"/>
</dbReference>
<evidence type="ECO:0000256" key="5">
    <source>
        <dbReference type="ARBA" id="ARBA00022448"/>
    </source>
</evidence>
<dbReference type="RefSeq" id="XP_038078937.1">
    <property type="nucleotide sequence ID" value="XM_038223009.1"/>
</dbReference>
<evidence type="ECO:0000313" key="21">
    <source>
        <dbReference type="Proteomes" id="UP000887568"/>
    </source>
</evidence>
<dbReference type="InterPro" id="IPR001478">
    <property type="entry name" value="PDZ"/>
</dbReference>
<sequence length="527" mass="57670">MRRSGRQHITANMSAKKMAAIHWLDILEKEFDKAFVDLDILLGEIDPDQCEITYEGRRKMTALSAAFAQLCHKGQTIFQNNAKLEAQVMNLRADLCEVRATKSILEKELHNQLLQLHAVQLQLHAKTGQSVDSDAIKKRLEQEMESFKADGMKEARMEAELKEYQKENAEQRQHIMALQGEVYGARLAAKYLDKELAGRIQQIQLLGRDLRGPEHDKLWNQLEAEIHLHRHKTVIRACRGRQGYRNRLPQPPGHDDAISHRGVGEKRTVLIAKEEDEGLGMSITGGKEHGVPILISEIHEGLPADRSQGLYVGDAILSVNGINLRDAKHTEAVDILSQQNGEISMEVQFVAPDSDSDDDNDEIIDENGYSYPVYEESEEDLLSYQQPSEDSPPRSQATSNSATPLHDNSPSTSSSHPGRSTSHSPTKKIAKAAGMKTQSPATPGASGGGARAAGKASSTREARHSTSSQSSERSSAASLLQGDMSAVTAPSTEPGNEMKMMSVGRMSTNAVQGLPSAGSGEELFGAD</sequence>
<dbReference type="PANTHER" id="PTHR16528:SF2">
    <property type="entry name" value="GOLGI-ASSOCIATED PDZ AND COILED-COIL MOTIF-CONTAINING PROTEIN"/>
    <property type="match status" value="1"/>
</dbReference>
<dbReference type="GO" id="GO:2000009">
    <property type="term" value="P:negative regulation of protein localization to cell surface"/>
    <property type="evidence" value="ECO:0007669"/>
    <property type="project" value="TreeGrafter"/>
</dbReference>
<keyword evidence="12" id="KW-0966">Cell projection</keyword>
<dbReference type="GeneID" id="119746200"/>
<dbReference type="CDD" id="cd06800">
    <property type="entry name" value="PDZ_GOPC-like"/>
    <property type="match status" value="1"/>
</dbReference>
<feature type="compositionally biased region" description="Low complexity" evidence="18">
    <location>
        <begin position="465"/>
        <end position="478"/>
    </location>
</feature>
<evidence type="ECO:0000256" key="6">
    <source>
        <dbReference type="ARBA" id="ARBA00022490"/>
    </source>
</evidence>
<evidence type="ECO:0000259" key="19">
    <source>
        <dbReference type="PROSITE" id="PS50106"/>
    </source>
</evidence>
<dbReference type="AlphaFoldDB" id="A0A914BTL5"/>
<feature type="domain" description="PDZ" evidence="19">
    <location>
        <begin position="268"/>
        <end position="351"/>
    </location>
</feature>
<dbReference type="GO" id="GO:0000139">
    <property type="term" value="C:Golgi membrane"/>
    <property type="evidence" value="ECO:0007669"/>
    <property type="project" value="UniProtKB-SubCell"/>
</dbReference>
<dbReference type="GO" id="GO:0044325">
    <property type="term" value="F:transmembrane transporter binding"/>
    <property type="evidence" value="ECO:0007669"/>
    <property type="project" value="TreeGrafter"/>
</dbReference>
<keyword evidence="8" id="KW-0770">Synapse</keyword>
<evidence type="ECO:0000256" key="12">
    <source>
        <dbReference type="ARBA" id="ARBA00023273"/>
    </source>
</evidence>